<keyword evidence="2" id="KW-0217">Developmental protein</keyword>
<evidence type="ECO:0000256" key="7">
    <source>
        <dbReference type="PROSITE-ProRule" id="PRU00201"/>
    </source>
</evidence>
<dbReference type="Gene3D" id="2.60.40.820">
    <property type="entry name" value="Transcription factor, T-box"/>
    <property type="match status" value="1"/>
</dbReference>
<evidence type="ECO:0000256" key="8">
    <source>
        <dbReference type="SAM" id="MobiDB-lite"/>
    </source>
</evidence>
<gene>
    <name evidence="10" type="ORF">PODLI_1B009840</name>
</gene>
<feature type="region of interest" description="Disordered" evidence="8">
    <location>
        <begin position="345"/>
        <end position="380"/>
    </location>
</feature>
<dbReference type="GO" id="GO:0000981">
    <property type="term" value="F:DNA-binding transcription factor activity, RNA polymerase II-specific"/>
    <property type="evidence" value="ECO:0007669"/>
    <property type="project" value="TreeGrafter"/>
</dbReference>
<comment type="caution">
    <text evidence="7">Lacks conserved residue(s) required for the propagation of feature annotation.</text>
</comment>
<dbReference type="EMBL" id="OX395143">
    <property type="protein sequence ID" value="CAI5797447.1"/>
    <property type="molecule type" value="Genomic_DNA"/>
</dbReference>
<evidence type="ECO:0000256" key="3">
    <source>
        <dbReference type="ARBA" id="ARBA00023015"/>
    </source>
</evidence>
<evidence type="ECO:0000256" key="5">
    <source>
        <dbReference type="ARBA" id="ARBA00023163"/>
    </source>
</evidence>
<sequence>MTKIHSTDSPGADRGHWKCHPIVEDIAAAAELPATATWPSSQALPFQSEAHSDGRPRAETPATILTHLSGSFQHLGRCKLDQIEKVFQNLRLLDQWAVLHASPNNVLSNSETCFLPGAIAPIFCKKNRCHHSAWLSKCHSASLLNVPDAKPLPKSLEASSPHSSIAVTLEDVDLWMKFHQVGTEMIITKSGRRMFPQCKIKVMGLIPYAKYLMLVDFVPMDSFRYKWNKDQWEVAGKAEPQPPCRTYVHPDSPALGSHWMKEPISFQKLKLTNNTLDQHGHVILHSMHRYKPRFHVMQADNLFSTHWSAFQTFSFPETVFTSVTAYQNEKITKLKIYNNPFAKGFREHGKNTRREGKVQKNSSAKGQKRTLMEGPTLGVEEPDLTRHENMEVKEESYAIPVGNGSYPIWVSEHNSHPSSSVPAEALSQGVEESARTTQEEQVPTPPPPPSSSLQAYRFHEAGEGSFSGALRDRVSLSEFRARPPQLDFAPVPEQDPKLADGGFATNLPPLPATLPPQDYSGMVAMAVDPAGKAGSRRPMYSPYTPDQSFSQWVVPPPTPYRPMSYSGFPTDYSTQGPSGHPPGTMADWTQYSLFPYACW</sequence>
<evidence type="ECO:0000313" key="11">
    <source>
        <dbReference type="Proteomes" id="UP001178461"/>
    </source>
</evidence>
<comment type="subcellular location">
    <subcellularLocation>
        <location evidence="1 7">Nucleus</location>
    </subcellularLocation>
</comment>
<keyword evidence="5" id="KW-0804">Transcription</keyword>
<dbReference type="AlphaFoldDB" id="A0AA35LJL2"/>
<evidence type="ECO:0000256" key="4">
    <source>
        <dbReference type="ARBA" id="ARBA00023125"/>
    </source>
</evidence>
<feature type="compositionally biased region" description="Basic and acidic residues" evidence="8">
    <location>
        <begin position="345"/>
        <end position="358"/>
    </location>
</feature>
<dbReference type="GO" id="GO:0005634">
    <property type="term" value="C:nucleus"/>
    <property type="evidence" value="ECO:0007669"/>
    <property type="project" value="UniProtKB-SubCell"/>
</dbReference>
<proteinExistence type="predicted"/>
<dbReference type="FunFam" id="2.60.40.820:FF:000007">
    <property type="entry name" value="T-box transcription factor"/>
    <property type="match status" value="1"/>
</dbReference>
<dbReference type="PROSITE" id="PS50252">
    <property type="entry name" value="TBOX_3"/>
    <property type="match status" value="1"/>
</dbReference>
<evidence type="ECO:0000256" key="1">
    <source>
        <dbReference type="ARBA" id="ARBA00004123"/>
    </source>
</evidence>
<dbReference type="GO" id="GO:0000978">
    <property type="term" value="F:RNA polymerase II cis-regulatory region sequence-specific DNA binding"/>
    <property type="evidence" value="ECO:0007669"/>
    <property type="project" value="InterPro"/>
</dbReference>
<dbReference type="Proteomes" id="UP001178461">
    <property type="component" value="Chromosome 16"/>
</dbReference>
<reference evidence="10" key="1">
    <citation type="submission" date="2022-12" db="EMBL/GenBank/DDBJ databases">
        <authorList>
            <person name="Alioto T."/>
            <person name="Alioto T."/>
            <person name="Gomez Garrido J."/>
        </authorList>
    </citation>
    <scope>NUCLEOTIDE SEQUENCE</scope>
</reference>
<feature type="region of interest" description="Disordered" evidence="8">
    <location>
        <begin position="413"/>
        <end position="454"/>
    </location>
</feature>
<dbReference type="SMART" id="SM00425">
    <property type="entry name" value="TBOX"/>
    <property type="match status" value="1"/>
</dbReference>
<evidence type="ECO:0000313" key="10">
    <source>
        <dbReference type="EMBL" id="CAI5797447.1"/>
    </source>
</evidence>
<dbReference type="PROSITE" id="PS01264">
    <property type="entry name" value="TBOX_2"/>
    <property type="match status" value="1"/>
</dbReference>
<accession>A0AA35LJL2</accession>
<dbReference type="GO" id="GO:0045893">
    <property type="term" value="P:positive regulation of DNA-templated transcription"/>
    <property type="evidence" value="ECO:0007669"/>
    <property type="project" value="InterPro"/>
</dbReference>
<evidence type="ECO:0000256" key="6">
    <source>
        <dbReference type="ARBA" id="ARBA00023242"/>
    </source>
</evidence>
<dbReference type="PANTHER" id="PTHR11267:SF200">
    <property type="entry name" value="MGA, MAX DIMERIZATION PROTEIN"/>
    <property type="match status" value="1"/>
</dbReference>
<keyword evidence="4 7" id="KW-0238">DNA-binding</keyword>
<dbReference type="InterPro" id="IPR018186">
    <property type="entry name" value="TF_T-box_CS"/>
</dbReference>
<keyword evidence="11" id="KW-1185">Reference proteome</keyword>
<organism evidence="10 11">
    <name type="scientific">Podarcis lilfordi</name>
    <name type="common">Lilford's wall lizard</name>
    <dbReference type="NCBI Taxonomy" id="74358"/>
    <lineage>
        <taxon>Eukaryota</taxon>
        <taxon>Metazoa</taxon>
        <taxon>Chordata</taxon>
        <taxon>Craniata</taxon>
        <taxon>Vertebrata</taxon>
        <taxon>Euteleostomi</taxon>
        <taxon>Lepidosauria</taxon>
        <taxon>Squamata</taxon>
        <taxon>Bifurcata</taxon>
        <taxon>Unidentata</taxon>
        <taxon>Episquamata</taxon>
        <taxon>Laterata</taxon>
        <taxon>Lacertibaenia</taxon>
        <taxon>Lacertidae</taxon>
        <taxon>Podarcis</taxon>
    </lineage>
</organism>
<evidence type="ECO:0000256" key="2">
    <source>
        <dbReference type="ARBA" id="ARBA00022473"/>
    </source>
</evidence>
<dbReference type="InterPro" id="IPR001699">
    <property type="entry name" value="TF_T-box"/>
</dbReference>
<keyword evidence="6 7" id="KW-0539">Nucleus</keyword>
<dbReference type="SUPFAM" id="SSF49417">
    <property type="entry name" value="p53-like transcription factors"/>
    <property type="match status" value="1"/>
</dbReference>
<dbReference type="PRINTS" id="PR00937">
    <property type="entry name" value="TBOX"/>
</dbReference>
<protein>
    <submittedName>
        <fullName evidence="10">T-box-containing protein TBX6L</fullName>
    </submittedName>
</protein>
<evidence type="ECO:0000259" key="9">
    <source>
        <dbReference type="PROSITE" id="PS50252"/>
    </source>
</evidence>
<dbReference type="PROSITE" id="PS01283">
    <property type="entry name" value="TBOX_1"/>
    <property type="match status" value="1"/>
</dbReference>
<dbReference type="InterPro" id="IPR046360">
    <property type="entry name" value="T-box_DNA-bd"/>
</dbReference>
<dbReference type="InterPro" id="IPR036960">
    <property type="entry name" value="T-box_sf"/>
</dbReference>
<dbReference type="GO" id="GO:0009653">
    <property type="term" value="P:anatomical structure morphogenesis"/>
    <property type="evidence" value="ECO:0007669"/>
    <property type="project" value="UniProtKB-ARBA"/>
</dbReference>
<keyword evidence="3" id="KW-0805">Transcription regulation</keyword>
<dbReference type="GO" id="GO:0000785">
    <property type="term" value="C:chromatin"/>
    <property type="evidence" value="ECO:0007669"/>
    <property type="project" value="TreeGrafter"/>
</dbReference>
<dbReference type="Pfam" id="PF00907">
    <property type="entry name" value="T-box"/>
    <property type="match status" value="1"/>
</dbReference>
<dbReference type="CDD" id="cd20197">
    <property type="entry name" value="T-box_VegT-like"/>
    <property type="match status" value="1"/>
</dbReference>
<dbReference type="PANTHER" id="PTHR11267">
    <property type="entry name" value="T-BOX PROTEIN-RELATED"/>
    <property type="match status" value="1"/>
</dbReference>
<dbReference type="InterPro" id="IPR008967">
    <property type="entry name" value="p53-like_TF_DNA-bd_sf"/>
</dbReference>
<feature type="domain" description="T-box" evidence="9">
    <location>
        <begin position="169"/>
        <end position="347"/>
    </location>
</feature>
<dbReference type="GO" id="GO:0001708">
    <property type="term" value="P:cell fate specification"/>
    <property type="evidence" value="ECO:0007669"/>
    <property type="project" value="TreeGrafter"/>
</dbReference>
<name>A0AA35LJL2_9SAUR</name>